<keyword evidence="4" id="KW-0288">FMN</keyword>
<evidence type="ECO:0000256" key="5">
    <source>
        <dbReference type="ARBA" id="ARBA00022723"/>
    </source>
</evidence>
<evidence type="ECO:0000313" key="13">
    <source>
        <dbReference type="Proteomes" id="UP000015354"/>
    </source>
</evidence>
<dbReference type="AlphaFoldDB" id="S9UZX9"/>
<evidence type="ECO:0000256" key="10">
    <source>
        <dbReference type="ARBA" id="ARBA00025810"/>
    </source>
</evidence>
<protein>
    <submittedName>
        <fullName evidence="12">Isomerase</fullName>
    </submittedName>
</protein>
<comment type="subunit">
    <text evidence="10">Homooctamer. Dimer of tetramers.</text>
</comment>
<evidence type="ECO:0000313" key="12">
    <source>
        <dbReference type="EMBL" id="EPY20186.1"/>
    </source>
</evidence>
<dbReference type="OrthoDB" id="25826at2759"/>
<dbReference type="GO" id="GO:0008299">
    <property type="term" value="P:isoprenoid biosynthetic process"/>
    <property type="evidence" value="ECO:0007669"/>
    <property type="project" value="UniProtKB-KW"/>
</dbReference>
<keyword evidence="5" id="KW-0479">Metal-binding</keyword>
<dbReference type="Proteomes" id="UP000015354">
    <property type="component" value="Unassembled WGS sequence"/>
</dbReference>
<keyword evidence="3" id="KW-0285">Flavoprotein</keyword>
<keyword evidence="6" id="KW-0460">Magnesium</keyword>
<keyword evidence="8" id="KW-0414">Isoprene biosynthesis</keyword>
<dbReference type="InterPro" id="IPR011179">
    <property type="entry name" value="IPdP_isomerase"/>
</dbReference>
<dbReference type="GO" id="GO:0016491">
    <property type="term" value="F:oxidoreductase activity"/>
    <property type="evidence" value="ECO:0007669"/>
    <property type="project" value="InterPro"/>
</dbReference>
<dbReference type="SUPFAM" id="SSF51395">
    <property type="entry name" value="FMN-linked oxidoreductases"/>
    <property type="match status" value="1"/>
</dbReference>
<keyword evidence="9 12" id="KW-0413">Isomerase</keyword>
<evidence type="ECO:0000256" key="9">
    <source>
        <dbReference type="ARBA" id="ARBA00023235"/>
    </source>
</evidence>
<dbReference type="InterPro" id="IPR013785">
    <property type="entry name" value="Aldolase_TIM"/>
</dbReference>
<evidence type="ECO:0000256" key="8">
    <source>
        <dbReference type="ARBA" id="ARBA00023229"/>
    </source>
</evidence>
<dbReference type="GO" id="GO:0010181">
    <property type="term" value="F:FMN binding"/>
    <property type="evidence" value="ECO:0007669"/>
    <property type="project" value="InterPro"/>
</dbReference>
<dbReference type="GO" id="GO:0005737">
    <property type="term" value="C:cytoplasm"/>
    <property type="evidence" value="ECO:0007669"/>
    <property type="project" value="UniProtKB-ARBA"/>
</dbReference>
<proteinExistence type="inferred from homology"/>
<evidence type="ECO:0000256" key="2">
    <source>
        <dbReference type="ARBA" id="ARBA00022490"/>
    </source>
</evidence>
<evidence type="ECO:0000256" key="4">
    <source>
        <dbReference type="ARBA" id="ARBA00022643"/>
    </source>
</evidence>
<evidence type="ECO:0000256" key="3">
    <source>
        <dbReference type="ARBA" id="ARBA00022630"/>
    </source>
</evidence>
<dbReference type="GO" id="GO:0004452">
    <property type="term" value="F:isopentenyl-diphosphate delta-isomerase activity"/>
    <property type="evidence" value="ECO:0007669"/>
    <property type="project" value="InterPro"/>
</dbReference>
<organism evidence="12 13">
    <name type="scientific">Strigomonas culicis</name>
    <dbReference type="NCBI Taxonomy" id="28005"/>
    <lineage>
        <taxon>Eukaryota</taxon>
        <taxon>Discoba</taxon>
        <taxon>Euglenozoa</taxon>
        <taxon>Kinetoplastea</taxon>
        <taxon>Metakinetoplastina</taxon>
        <taxon>Trypanosomatida</taxon>
        <taxon>Trypanosomatidae</taxon>
        <taxon>Strigomonadinae</taxon>
        <taxon>Strigomonas</taxon>
    </lineage>
</organism>
<keyword evidence="13" id="KW-1185">Reference proteome</keyword>
<dbReference type="HAMAP" id="MF_00354">
    <property type="entry name" value="Idi_2"/>
    <property type="match status" value="1"/>
</dbReference>
<sequence length="359" mass="38969">MSNRKEENAADREAAVRKRKEDHIKICLNDNVEPHKDRLSIWHRYSIPYKALPEVNYAEIDTSCDFFGHKISFPFIISSMTGGEAHGRVINENLAKACEAEGIPFGLGSMRIVNRYPSAAHTFNVKSLCPSVPMFANIGLVQLNYGFGANEINKVVDSVKADGLFIHLNHTQEICQPEGDTNFAGLIKKLGEVLPGIKVPVIVKGVGHGVDIEAVKVLKALGVRCIDVSGCGGTSWAWIEGRRHPYHVEGENIGYIFRDIGIPTDVCLQQAAPLGADGSLTLIAGGGIRSGVDIAKSLMMGASYSTAAMPFLAAALKSPADVQAVIQRLRKEFAATMFTCGATNVAELRNMKLLRFPHL</sequence>
<gene>
    <name evidence="12" type="ORF">STCU_09120</name>
</gene>
<reference evidence="12 13" key="1">
    <citation type="journal article" date="2013" name="PLoS ONE">
        <title>Predicting the Proteins of Angomonas deanei, Strigomonas culicis and Their Respective Endosymbionts Reveals New Aspects of the Trypanosomatidae Family.</title>
        <authorList>
            <person name="Motta M.C."/>
            <person name="Martins A.C."/>
            <person name="de Souza S.S."/>
            <person name="Catta-Preta C.M."/>
            <person name="Silva R."/>
            <person name="Klein C.C."/>
            <person name="de Almeida L.G."/>
            <person name="de Lima Cunha O."/>
            <person name="Ciapina L.P."/>
            <person name="Brocchi M."/>
            <person name="Colabardini A.C."/>
            <person name="de Araujo Lima B."/>
            <person name="Machado C.R."/>
            <person name="de Almeida Soares C.M."/>
            <person name="Probst C.M."/>
            <person name="de Menezes C.B."/>
            <person name="Thompson C.E."/>
            <person name="Bartholomeu D.C."/>
            <person name="Gradia D.F."/>
            <person name="Pavoni D.P."/>
            <person name="Grisard E.C."/>
            <person name="Fantinatti-Garboggini F."/>
            <person name="Marchini F.K."/>
            <person name="Rodrigues-Luiz G.F."/>
            <person name="Wagner G."/>
            <person name="Goldman G.H."/>
            <person name="Fietto J.L."/>
            <person name="Elias M.C."/>
            <person name="Goldman M.H."/>
            <person name="Sagot M.F."/>
            <person name="Pereira M."/>
            <person name="Stoco P.H."/>
            <person name="de Mendonca-Neto R.P."/>
            <person name="Teixeira S.M."/>
            <person name="Maciel T.E."/>
            <person name="de Oliveira Mendes T.A."/>
            <person name="Urmenyi T.P."/>
            <person name="de Souza W."/>
            <person name="Schenkman S."/>
            <person name="de Vasconcelos A.T."/>
        </authorList>
    </citation>
    <scope>NUCLEOTIDE SEQUENCE [LARGE SCALE GENOMIC DNA]</scope>
</reference>
<accession>S9UZX9</accession>
<dbReference type="Pfam" id="PF01070">
    <property type="entry name" value="FMN_dh"/>
    <property type="match status" value="2"/>
</dbReference>
<dbReference type="CDD" id="cd02811">
    <property type="entry name" value="IDI-2_FMN"/>
    <property type="match status" value="1"/>
</dbReference>
<comment type="cofactor">
    <cofactor evidence="1">
        <name>FMN</name>
        <dbReference type="ChEBI" id="CHEBI:58210"/>
    </cofactor>
</comment>
<evidence type="ECO:0000256" key="1">
    <source>
        <dbReference type="ARBA" id="ARBA00001917"/>
    </source>
</evidence>
<keyword evidence="7" id="KW-0521">NADP</keyword>
<keyword evidence="2" id="KW-0963">Cytoplasm</keyword>
<feature type="domain" description="FMN-dependent dehydrogenase" evidence="11">
    <location>
        <begin position="39"/>
        <end position="111"/>
    </location>
</feature>
<dbReference type="PANTHER" id="PTHR43665:SF1">
    <property type="entry name" value="ISOPENTENYL-DIPHOSPHATE DELTA-ISOMERASE"/>
    <property type="match status" value="1"/>
</dbReference>
<dbReference type="NCBIfam" id="TIGR02151">
    <property type="entry name" value="IPP_isom_2"/>
    <property type="match status" value="1"/>
</dbReference>
<dbReference type="InterPro" id="IPR000262">
    <property type="entry name" value="FMN-dep_DH"/>
</dbReference>
<dbReference type="GO" id="GO:0046872">
    <property type="term" value="F:metal ion binding"/>
    <property type="evidence" value="ECO:0007669"/>
    <property type="project" value="UniProtKB-KW"/>
</dbReference>
<dbReference type="PIRSF" id="PIRSF003314">
    <property type="entry name" value="IPP_isomerase"/>
    <property type="match status" value="1"/>
</dbReference>
<evidence type="ECO:0000256" key="6">
    <source>
        <dbReference type="ARBA" id="ARBA00022842"/>
    </source>
</evidence>
<feature type="domain" description="FMN-dependent dehydrogenase" evidence="11">
    <location>
        <begin position="196"/>
        <end position="350"/>
    </location>
</feature>
<dbReference type="PANTHER" id="PTHR43665">
    <property type="entry name" value="ISOPENTENYL-DIPHOSPHATE DELTA-ISOMERASE"/>
    <property type="match status" value="1"/>
</dbReference>
<name>S9UZX9_9TRYP</name>
<dbReference type="EMBL" id="ATMH01009120">
    <property type="protein sequence ID" value="EPY20186.1"/>
    <property type="molecule type" value="Genomic_DNA"/>
</dbReference>
<evidence type="ECO:0000259" key="11">
    <source>
        <dbReference type="Pfam" id="PF01070"/>
    </source>
</evidence>
<comment type="caution">
    <text evidence="12">The sequence shown here is derived from an EMBL/GenBank/DDBJ whole genome shotgun (WGS) entry which is preliminary data.</text>
</comment>
<evidence type="ECO:0000256" key="7">
    <source>
        <dbReference type="ARBA" id="ARBA00022857"/>
    </source>
</evidence>
<dbReference type="Gene3D" id="3.20.20.70">
    <property type="entry name" value="Aldolase class I"/>
    <property type="match status" value="1"/>
</dbReference>